<feature type="compositionally biased region" description="Basic and acidic residues" evidence="1">
    <location>
        <begin position="171"/>
        <end position="190"/>
    </location>
</feature>
<sequence>MPLIEEVVHHSAALEPLDGDDAELHEDASSSKVNLDAAVAEIEAREAEHGWQTLVEGTDGDRPAVDEDGNVLSVFGEQSLHNYPDIHADWGDVRHGPLAARRPTQAGTANPYDANAGGWNTEYRAQLEHAMDMVRDSREVMKNLRELRRKKKEEDEEGVHHTYVKGQTAKEASEQWERERAERVERDKSKRLAKMEADARAAARAAEEKAGEIVGVKPLPEWIVKAGKKDGSSAEFDLAAAHREWIEALGARDSPTRTRTGRSAMNRDADEDARCDEEATEPPATPPSEKEKAESKTMKAESARSEFEVDDSNEGDFFRELSSLSPHRRAQSSRTEERDFWNEDVYGGDVNDELAQFERQMSEMCSLEISSIKRVAVAED</sequence>
<feature type="region of interest" description="Disordered" evidence="1">
    <location>
        <begin position="10"/>
        <end position="31"/>
    </location>
</feature>
<accession>C1EF20</accession>
<keyword evidence="3" id="KW-1185">Reference proteome</keyword>
<dbReference type="KEGG" id="mis:MICPUN_62823"/>
<protein>
    <submittedName>
        <fullName evidence="2">Uncharacterized protein</fullName>
    </submittedName>
</protein>
<feature type="region of interest" description="Disordered" evidence="1">
    <location>
        <begin position="151"/>
        <end position="190"/>
    </location>
</feature>
<dbReference type="OrthoDB" id="10669884at2759"/>
<dbReference type="GeneID" id="8247502"/>
<evidence type="ECO:0000313" key="2">
    <source>
        <dbReference type="EMBL" id="ACO66630.1"/>
    </source>
</evidence>
<feature type="compositionally biased region" description="Acidic residues" evidence="1">
    <location>
        <begin position="269"/>
        <end position="280"/>
    </location>
</feature>
<dbReference type="InParanoid" id="C1EF20"/>
<organism evidence="2 3">
    <name type="scientific">Micromonas commoda (strain RCC299 / NOUM17 / CCMP2709)</name>
    <name type="common">Picoplanktonic green alga</name>
    <dbReference type="NCBI Taxonomy" id="296587"/>
    <lineage>
        <taxon>Eukaryota</taxon>
        <taxon>Viridiplantae</taxon>
        <taxon>Chlorophyta</taxon>
        <taxon>Mamiellophyceae</taxon>
        <taxon>Mamiellales</taxon>
        <taxon>Mamiellaceae</taxon>
        <taxon>Micromonas</taxon>
    </lineage>
</organism>
<evidence type="ECO:0000256" key="1">
    <source>
        <dbReference type="SAM" id="MobiDB-lite"/>
    </source>
</evidence>
<dbReference type="EMBL" id="CP001330">
    <property type="protein sequence ID" value="ACO66630.1"/>
    <property type="molecule type" value="Genomic_DNA"/>
</dbReference>
<feature type="compositionally biased region" description="Basic and acidic residues" evidence="1">
    <location>
        <begin position="288"/>
        <end position="307"/>
    </location>
</feature>
<evidence type="ECO:0000313" key="3">
    <source>
        <dbReference type="Proteomes" id="UP000002009"/>
    </source>
</evidence>
<proteinExistence type="predicted"/>
<dbReference type="Proteomes" id="UP000002009">
    <property type="component" value="Chromosome 11"/>
</dbReference>
<feature type="region of interest" description="Disordered" evidence="1">
    <location>
        <begin position="250"/>
        <end position="340"/>
    </location>
</feature>
<name>C1EF20_MICCC</name>
<dbReference type="OMA" id="ASEQWER"/>
<dbReference type="AlphaFoldDB" id="C1EF20"/>
<dbReference type="RefSeq" id="XP_002505372.1">
    <property type="nucleotide sequence ID" value="XM_002505326.1"/>
</dbReference>
<gene>
    <name evidence="2" type="ORF">MICPUN_62823</name>
</gene>
<reference evidence="2 3" key="1">
    <citation type="journal article" date="2009" name="Science">
        <title>Green evolution and dynamic adaptations revealed by genomes of the marine picoeukaryotes Micromonas.</title>
        <authorList>
            <person name="Worden A.Z."/>
            <person name="Lee J.H."/>
            <person name="Mock T."/>
            <person name="Rouze P."/>
            <person name="Simmons M.P."/>
            <person name="Aerts A.L."/>
            <person name="Allen A.E."/>
            <person name="Cuvelier M.L."/>
            <person name="Derelle E."/>
            <person name="Everett M.V."/>
            <person name="Foulon E."/>
            <person name="Grimwood J."/>
            <person name="Gundlach H."/>
            <person name="Henrissat B."/>
            <person name="Napoli C."/>
            <person name="McDonald S.M."/>
            <person name="Parker M.S."/>
            <person name="Rombauts S."/>
            <person name="Salamov A."/>
            <person name="Von Dassow P."/>
            <person name="Badger J.H."/>
            <person name="Coutinho P.M."/>
            <person name="Demir E."/>
            <person name="Dubchak I."/>
            <person name="Gentemann C."/>
            <person name="Eikrem W."/>
            <person name="Gready J.E."/>
            <person name="John U."/>
            <person name="Lanier W."/>
            <person name="Lindquist E.A."/>
            <person name="Lucas S."/>
            <person name="Mayer K.F."/>
            <person name="Moreau H."/>
            <person name="Not F."/>
            <person name="Otillar R."/>
            <person name="Panaud O."/>
            <person name="Pangilinan J."/>
            <person name="Paulsen I."/>
            <person name="Piegu B."/>
            <person name="Poliakov A."/>
            <person name="Robbens S."/>
            <person name="Schmutz J."/>
            <person name="Toulza E."/>
            <person name="Wyss T."/>
            <person name="Zelensky A."/>
            <person name="Zhou K."/>
            <person name="Armbrust E.V."/>
            <person name="Bhattacharya D."/>
            <person name="Goodenough U.W."/>
            <person name="Van de Peer Y."/>
            <person name="Grigoriev I.V."/>
        </authorList>
    </citation>
    <scope>NUCLEOTIDE SEQUENCE [LARGE SCALE GENOMIC DNA]</scope>
    <source>
        <strain evidence="3">RCC299 / NOUM17</strain>
    </source>
</reference>